<dbReference type="PANTHER" id="PTHR11088:SF86">
    <property type="entry name" value="ADENYLATE ISOPENTENYLTRANSFERASE 4-RELATED"/>
    <property type="match status" value="1"/>
</dbReference>
<dbReference type="STRING" id="29655.A0A0K9P8X8"/>
<evidence type="ECO:0000256" key="2">
    <source>
        <dbReference type="ARBA" id="ARBA00022679"/>
    </source>
</evidence>
<comment type="similarity">
    <text evidence="1">Belongs to the IPP transferase family.</text>
</comment>
<dbReference type="InterPro" id="IPR039657">
    <property type="entry name" value="Dimethylallyltransferase"/>
</dbReference>
<dbReference type="Gene3D" id="3.40.50.300">
    <property type="entry name" value="P-loop containing nucleotide triphosphate hydrolases"/>
    <property type="match status" value="1"/>
</dbReference>
<dbReference type="OMA" id="GIWEEQV"/>
<dbReference type="GO" id="GO:0009691">
    <property type="term" value="P:cytokinin biosynthetic process"/>
    <property type="evidence" value="ECO:0000318"/>
    <property type="project" value="GO_Central"/>
</dbReference>
<keyword evidence="3" id="KW-0203">Cytokinin biosynthesis</keyword>
<dbReference type="Gene3D" id="1.10.287.890">
    <property type="entry name" value="Crystal structure of tRNA isopentenylpyrophosphate transferase (bh2366) domain"/>
    <property type="match status" value="1"/>
</dbReference>
<keyword evidence="5" id="KW-0067">ATP-binding</keyword>
<evidence type="ECO:0000256" key="1">
    <source>
        <dbReference type="ARBA" id="ARBA00005842"/>
    </source>
</evidence>
<sequence length="386" mass="42062">MRIMVECSGSRSVVGLAAAASPMLNMETLRQKHRFSKVTTTRRGGGSGLPVGDDGGGEEEGVVVILGATGTGKSKLSIDIGKSFPVEVINSDKMQVYDGYDITTNKMTVAERRGVLHHLLGELENDVELSPLGFRSLASRRIAAIQSRKRLPVVAGGSNSYVHALMAKKYDAENANIAGDGGLNYRSCLLWVDVGWEALVMQLDRRVDDMVAMGMVEELAVNFNRSRAEQGIYKGIEKAIGVPEFDKFFLNHSPNTWLTTGNCTKKMKKEYKSAVEEIKLNTRVLARNQVAKIECLISAAGWNIRRLDATEVVRKRINGVQKKEVEMEWERTVLRPAMADVGNFVRRGSNGGASSVGSEFWSSNYALSAMKQAAGGGGSGVAHQKF</sequence>
<dbReference type="SUPFAM" id="SSF52540">
    <property type="entry name" value="P-loop containing nucleoside triphosphate hydrolases"/>
    <property type="match status" value="1"/>
</dbReference>
<dbReference type="AlphaFoldDB" id="A0A0K9P8X8"/>
<name>A0A0K9P8X8_ZOSMR</name>
<accession>A0A0K9P8X8</accession>
<dbReference type="GO" id="GO:0006400">
    <property type="term" value="P:tRNA modification"/>
    <property type="evidence" value="ECO:0000318"/>
    <property type="project" value="GO_Central"/>
</dbReference>
<reference evidence="7" key="1">
    <citation type="journal article" date="2016" name="Nature">
        <title>The genome of the seagrass Zostera marina reveals angiosperm adaptation to the sea.</title>
        <authorList>
            <person name="Olsen J.L."/>
            <person name="Rouze P."/>
            <person name="Verhelst B."/>
            <person name="Lin Y.-C."/>
            <person name="Bayer T."/>
            <person name="Collen J."/>
            <person name="Dattolo E."/>
            <person name="De Paoli E."/>
            <person name="Dittami S."/>
            <person name="Maumus F."/>
            <person name="Michel G."/>
            <person name="Kersting A."/>
            <person name="Lauritano C."/>
            <person name="Lohaus R."/>
            <person name="Toepel M."/>
            <person name="Tonon T."/>
            <person name="Vanneste K."/>
            <person name="Amirebrahimi M."/>
            <person name="Brakel J."/>
            <person name="Bostroem C."/>
            <person name="Chovatia M."/>
            <person name="Grimwood J."/>
            <person name="Jenkins J.W."/>
            <person name="Jueterbock A."/>
            <person name="Mraz A."/>
            <person name="Stam W.T."/>
            <person name="Tice H."/>
            <person name="Bornberg-Bauer E."/>
            <person name="Green P.J."/>
            <person name="Pearson G.A."/>
            <person name="Procaccini G."/>
            <person name="Duarte C.M."/>
            <person name="Schmutz J."/>
            <person name="Reusch T.B.H."/>
            <person name="Van de Peer Y."/>
        </authorList>
    </citation>
    <scope>NUCLEOTIDE SEQUENCE [LARGE SCALE GENOMIC DNA]</scope>
    <source>
        <strain evidence="7">cv. Finnish</strain>
    </source>
</reference>
<dbReference type="GO" id="GO:0005524">
    <property type="term" value="F:ATP binding"/>
    <property type="evidence" value="ECO:0007669"/>
    <property type="project" value="UniProtKB-KW"/>
</dbReference>
<evidence type="ECO:0000256" key="5">
    <source>
        <dbReference type="ARBA" id="ARBA00022840"/>
    </source>
</evidence>
<protein>
    <submittedName>
        <fullName evidence="6">tRNA dimethylallyltransferase</fullName>
    </submittedName>
</protein>
<organism evidence="6 7">
    <name type="scientific">Zostera marina</name>
    <name type="common">Eelgrass</name>
    <dbReference type="NCBI Taxonomy" id="29655"/>
    <lineage>
        <taxon>Eukaryota</taxon>
        <taxon>Viridiplantae</taxon>
        <taxon>Streptophyta</taxon>
        <taxon>Embryophyta</taxon>
        <taxon>Tracheophyta</taxon>
        <taxon>Spermatophyta</taxon>
        <taxon>Magnoliopsida</taxon>
        <taxon>Liliopsida</taxon>
        <taxon>Zosteraceae</taxon>
        <taxon>Zostera</taxon>
    </lineage>
</organism>
<gene>
    <name evidence="6" type="ORF">ZOSMA_351G00120</name>
</gene>
<keyword evidence="4" id="KW-0547">Nucleotide-binding</keyword>
<comment type="caution">
    <text evidence="6">The sequence shown here is derived from an EMBL/GenBank/DDBJ whole genome shotgun (WGS) entry which is preliminary data.</text>
</comment>
<keyword evidence="7" id="KW-1185">Reference proteome</keyword>
<evidence type="ECO:0000313" key="7">
    <source>
        <dbReference type="Proteomes" id="UP000036987"/>
    </source>
</evidence>
<dbReference type="InterPro" id="IPR027417">
    <property type="entry name" value="P-loop_NTPase"/>
</dbReference>
<dbReference type="PANTHER" id="PTHR11088">
    <property type="entry name" value="TRNA DIMETHYLALLYLTRANSFERASE"/>
    <property type="match status" value="1"/>
</dbReference>
<dbReference type="OrthoDB" id="775260at2759"/>
<evidence type="ECO:0000256" key="4">
    <source>
        <dbReference type="ARBA" id="ARBA00022741"/>
    </source>
</evidence>
<keyword evidence="2 6" id="KW-0808">Transferase</keyword>
<dbReference type="Proteomes" id="UP000036987">
    <property type="component" value="Unassembled WGS sequence"/>
</dbReference>
<dbReference type="EMBL" id="LFYR01001104">
    <property type="protein sequence ID" value="KMZ64697.1"/>
    <property type="molecule type" value="Genomic_DNA"/>
</dbReference>
<evidence type="ECO:0000256" key="3">
    <source>
        <dbReference type="ARBA" id="ARBA00022712"/>
    </source>
</evidence>
<dbReference type="Pfam" id="PF01715">
    <property type="entry name" value="IPPT"/>
    <property type="match status" value="2"/>
</dbReference>
<proteinExistence type="inferred from homology"/>
<evidence type="ECO:0000313" key="6">
    <source>
        <dbReference type="EMBL" id="KMZ64697.1"/>
    </source>
</evidence>
<dbReference type="GO" id="GO:0052381">
    <property type="term" value="F:tRNA dimethylallyltransferase activity"/>
    <property type="evidence" value="ECO:0000318"/>
    <property type="project" value="GO_Central"/>
</dbReference>
<dbReference type="GO" id="GO:0005739">
    <property type="term" value="C:mitochondrion"/>
    <property type="evidence" value="ECO:0000318"/>
    <property type="project" value="GO_Central"/>
</dbReference>